<dbReference type="EMBL" id="HBUE01331321">
    <property type="protein sequence ID" value="CAG6593445.1"/>
    <property type="molecule type" value="Transcribed_RNA"/>
</dbReference>
<evidence type="ECO:0000256" key="1">
    <source>
        <dbReference type="SAM" id="MobiDB-lite"/>
    </source>
</evidence>
<dbReference type="EMBL" id="HBUE01224626">
    <property type="protein sequence ID" value="CAG6541389.1"/>
    <property type="molecule type" value="Transcribed_RNA"/>
</dbReference>
<dbReference type="AlphaFoldDB" id="A0A8D8MUG9"/>
<name>A0A8D8MUG9_CULPI</name>
<feature type="region of interest" description="Disordered" evidence="1">
    <location>
        <begin position="114"/>
        <end position="133"/>
    </location>
</feature>
<accession>A0A8D8MUG9</accession>
<reference evidence="2" key="1">
    <citation type="submission" date="2021-05" db="EMBL/GenBank/DDBJ databases">
        <authorList>
            <person name="Alioto T."/>
            <person name="Alioto T."/>
            <person name="Gomez Garrido J."/>
        </authorList>
    </citation>
    <scope>NUCLEOTIDE SEQUENCE</scope>
</reference>
<sequence length="145" mass="16967">MNIFLTGIDRALMPFCIIIKAVYDTLRNPLRFARFFRCPCFFSFFYSLPFVPNLAFRFSLLSLSFSFSSTFSLFKNTQNKNNNKLSPHHANSTVKSKRKQKIFRVMEFAAAHLDKNNNNNNEPTSSWIPTRRSVTETSQRTFRCI</sequence>
<proteinExistence type="predicted"/>
<organism evidence="2">
    <name type="scientific">Culex pipiens</name>
    <name type="common">House mosquito</name>
    <dbReference type="NCBI Taxonomy" id="7175"/>
    <lineage>
        <taxon>Eukaryota</taxon>
        <taxon>Metazoa</taxon>
        <taxon>Ecdysozoa</taxon>
        <taxon>Arthropoda</taxon>
        <taxon>Hexapoda</taxon>
        <taxon>Insecta</taxon>
        <taxon>Pterygota</taxon>
        <taxon>Neoptera</taxon>
        <taxon>Endopterygota</taxon>
        <taxon>Diptera</taxon>
        <taxon>Nematocera</taxon>
        <taxon>Culicoidea</taxon>
        <taxon>Culicidae</taxon>
        <taxon>Culicinae</taxon>
        <taxon>Culicini</taxon>
        <taxon>Culex</taxon>
        <taxon>Culex</taxon>
    </lineage>
</organism>
<dbReference type="EMBL" id="HBUE01331334">
    <property type="protein sequence ID" value="CAG6593462.1"/>
    <property type="molecule type" value="Transcribed_RNA"/>
</dbReference>
<dbReference type="EMBL" id="HBUE01224613">
    <property type="protein sequence ID" value="CAG6541372.1"/>
    <property type="molecule type" value="Transcribed_RNA"/>
</dbReference>
<protein>
    <submittedName>
        <fullName evidence="2">(northern house mosquito) hypothetical protein</fullName>
    </submittedName>
</protein>
<evidence type="ECO:0000313" key="2">
    <source>
        <dbReference type="EMBL" id="CAG6541372.1"/>
    </source>
</evidence>